<evidence type="ECO:0000256" key="2">
    <source>
        <dbReference type="ARBA" id="ARBA00002819"/>
    </source>
</evidence>
<evidence type="ECO:0000259" key="13">
    <source>
        <dbReference type="PROSITE" id="PS51379"/>
    </source>
</evidence>
<dbReference type="SUPFAM" id="SSF54862">
    <property type="entry name" value="4Fe-4S ferredoxins"/>
    <property type="match status" value="1"/>
</dbReference>
<dbReference type="PRINTS" id="PR00420">
    <property type="entry name" value="RNGMNOXGNASE"/>
</dbReference>
<comment type="cofactor">
    <cofactor evidence="1 12">
        <name>FAD</name>
        <dbReference type="ChEBI" id="CHEBI:57692"/>
    </cofactor>
</comment>
<evidence type="ECO:0000256" key="12">
    <source>
        <dbReference type="RuleBase" id="RU366068"/>
    </source>
</evidence>
<gene>
    <name evidence="14" type="ORF">A3G33_04325</name>
</gene>
<evidence type="ECO:0000256" key="1">
    <source>
        <dbReference type="ARBA" id="ARBA00001974"/>
    </source>
</evidence>
<dbReference type="Gene3D" id="3.30.70.20">
    <property type="match status" value="1"/>
</dbReference>
<dbReference type="InterPro" id="IPR007859">
    <property type="entry name" value="ETF-QO/FixX_C"/>
</dbReference>
<dbReference type="SUPFAM" id="SSF54373">
    <property type="entry name" value="FAD-linked reductases, C-terminal domain"/>
    <property type="match status" value="1"/>
</dbReference>
<organism evidence="14 15">
    <name type="scientific">Candidatus Danuiimicrobium aquiferis</name>
    <dbReference type="NCBI Taxonomy" id="1801832"/>
    <lineage>
        <taxon>Bacteria</taxon>
        <taxon>Pseudomonadati</taxon>
        <taxon>Candidatus Omnitrophota</taxon>
        <taxon>Candidatus Danuiimicrobium</taxon>
    </lineage>
</organism>
<evidence type="ECO:0000256" key="6">
    <source>
        <dbReference type="ARBA" id="ARBA00022827"/>
    </source>
</evidence>
<keyword evidence="3 12" id="KW-0813">Transport</keyword>
<keyword evidence="10 12" id="KW-0411">Iron-sulfur</keyword>
<comment type="catalytic activity">
    <reaction evidence="12">
        <text>a ubiquinone + reduced [electron-transfer flavoprotein] = a ubiquinol + oxidized [electron-transfer flavoprotein] + H(+)</text>
        <dbReference type="Rhea" id="RHEA:24052"/>
        <dbReference type="Rhea" id="RHEA-COMP:9565"/>
        <dbReference type="Rhea" id="RHEA-COMP:9566"/>
        <dbReference type="Rhea" id="RHEA-COMP:10685"/>
        <dbReference type="Rhea" id="RHEA-COMP:10686"/>
        <dbReference type="ChEBI" id="CHEBI:15378"/>
        <dbReference type="ChEBI" id="CHEBI:16389"/>
        <dbReference type="ChEBI" id="CHEBI:17976"/>
        <dbReference type="ChEBI" id="CHEBI:57692"/>
        <dbReference type="ChEBI" id="CHEBI:58307"/>
        <dbReference type="EC" id="1.5.5.1"/>
    </reaction>
</comment>
<evidence type="ECO:0000313" key="15">
    <source>
        <dbReference type="Proteomes" id="UP000178187"/>
    </source>
</evidence>
<comment type="caution">
    <text evidence="14">The sequence shown here is derived from an EMBL/GenBank/DDBJ whole genome shotgun (WGS) entry which is preliminary data.</text>
</comment>
<evidence type="ECO:0000313" key="14">
    <source>
        <dbReference type="EMBL" id="OGW95161.1"/>
    </source>
</evidence>
<keyword evidence="6 12" id="KW-0274">FAD</keyword>
<dbReference type="InterPro" id="IPR036188">
    <property type="entry name" value="FAD/NAD-bd_sf"/>
</dbReference>
<dbReference type="Gene3D" id="3.50.50.60">
    <property type="entry name" value="FAD/NAD(P)-binding domain"/>
    <property type="match status" value="1"/>
</dbReference>
<evidence type="ECO:0000256" key="11">
    <source>
        <dbReference type="ARBA" id="ARBA00023075"/>
    </source>
</evidence>
<dbReference type="PANTHER" id="PTHR10617:SF107">
    <property type="entry name" value="ELECTRON TRANSFER FLAVOPROTEIN-UBIQUINONE OXIDOREDUCTASE, MITOCHONDRIAL"/>
    <property type="match status" value="1"/>
</dbReference>
<evidence type="ECO:0000256" key="9">
    <source>
        <dbReference type="ARBA" id="ARBA00023004"/>
    </source>
</evidence>
<evidence type="ECO:0000256" key="8">
    <source>
        <dbReference type="ARBA" id="ARBA00023002"/>
    </source>
</evidence>
<dbReference type="AlphaFoldDB" id="A0A1G1KQG6"/>
<dbReference type="PROSITE" id="PS00198">
    <property type="entry name" value="4FE4S_FER_1"/>
    <property type="match status" value="1"/>
</dbReference>
<keyword evidence="8 12" id="KW-0560">Oxidoreductase</keyword>
<keyword evidence="9 12" id="KW-0408">Iron</keyword>
<comment type="cofactor">
    <cofactor evidence="12">
        <name>[4Fe-4S] cluster</name>
        <dbReference type="ChEBI" id="CHEBI:49883"/>
    </cofactor>
    <text evidence="12">Binds 1 [4Fe-4S] cluster.</text>
</comment>
<dbReference type="Gene3D" id="3.30.9.90">
    <property type="match status" value="1"/>
</dbReference>
<keyword evidence="7 12" id="KW-0249">Electron transport</keyword>
<dbReference type="GO" id="GO:0004174">
    <property type="term" value="F:electron-transferring-flavoprotein dehydrogenase activity"/>
    <property type="evidence" value="ECO:0007669"/>
    <property type="project" value="UniProtKB-UniRule"/>
</dbReference>
<evidence type="ECO:0000256" key="4">
    <source>
        <dbReference type="ARBA" id="ARBA00022630"/>
    </source>
</evidence>
<dbReference type="EC" id="1.5.5.1" evidence="12"/>
<sequence length="528" mass="58275">MVKEIDVLIIGAGPAGLATAIRLKQRLNAEKKDASVVVIDKEPKLGFHNLSGGVFEAGCLDELVPGWREGEESFFKQTVEIQNDELYFLLPKAAFKIPHLVVPKLMNHIGDYAVSVSRMAIWLGTVAQNLGVEIYLGFSAKELLIEDGRVKGVKLMDLGLDRDGKKKSNFLQGETVHAKVTVLCDGSHGVLSEQLSKLLPPAKNPQVYSIGVKQLIKLPPESAFGNNRAIHTLGFPNRFDVFGGGFMYSMPDNMIAIGLILGLDWPYGDLNEQQELEVFKTHPLIARFLKDGKIVAAGANTIPEGGYYSIPKLFTNGALLVGDSAGFVNMEKIKGIHYAIRGGMSAADAILDALTANDFTEKILAKYEINLKESGILKELYHARNFRQGFKYGLPIGMPLSQIQSFIPFPISIEEDYKGTKKGRRLNRKKQDSMDRAQFVALSGSSHDENQPSHVAIPDPELCQQCGKFYAYSCTHFCPGEVYRQKDGKIVLSPSNCLHCQTCIIKCPFHNITWTPPEGGEGPRFKYL</sequence>
<dbReference type="EMBL" id="MHFR01000068">
    <property type="protein sequence ID" value="OGW95161.1"/>
    <property type="molecule type" value="Genomic_DNA"/>
</dbReference>
<evidence type="ECO:0000256" key="5">
    <source>
        <dbReference type="ARBA" id="ARBA00022723"/>
    </source>
</evidence>
<dbReference type="InterPro" id="IPR017896">
    <property type="entry name" value="4Fe4S_Fe-S-bd"/>
</dbReference>
<accession>A0A1G1KQG6</accession>
<dbReference type="Pfam" id="PF13450">
    <property type="entry name" value="NAD_binding_8"/>
    <property type="match status" value="1"/>
</dbReference>
<keyword evidence="4 12" id="KW-0285">Flavoprotein</keyword>
<dbReference type="PROSITE" id="PS51379">
    <property type="entry name" value="4FE4S_FER_2"/>
    <property type="match status" value="1"/>
</dbReference>
<protein>
    <recommendedName>
        <fullName evidence="12">Electron transfer flavoprotein-ubiquinone oxidoreductase</fullName>
        <shortName evidence="12">ETF-QO</shortName>
        <ecNumber evidence="12">1.5.5.1</ecNumber>
    </recommendedName>
</protein>
<evidence type="ECO:0000256" key="10">
    <source>
        <dbReference type="ARBA" id="ARBA00023014"/>
    </source>
</evidence>
<dbReference type="InterPro" id="IPR017900">
    <property type="entry name" value="4Fe4S_Fe_S_CS"/>
</dbReference>
<dbReference type="GO" id="GO:0046872">
    <property type="term" value="F:metal ion binding"/>
    <property type="evidence" value="ECO:0007669"/>
    <property type="project" value="UniProtKB-KW"/>
</dbReference>
<reference evidence="14 15" key="1">
    <citation type="journal article" date="2016" name="Nat. Commun.">
        <title>Thousands of microbial genomes shed light on interconnected biogeochemical processes in an aquifer system.</title>
        <authorList>
            <person name="Anantharaman K."/>
            <person name="Brown C.T."/>
            <person name="Hug L.A."/>
            <person name="Sharon I."/>
            <person name="Castelle C.J."/>
            <person name="Probst A.J."/>
            <person name="Thomas B.C."/>
            <person name="Singh A."/>
            <person name="Wilkins M.J."/>
            <person name="Karaoz U."/>
            <person name="Brodie E.L."/>
            <person name="Williams K.H."/>
            <person name="Hubbard S.S."/>
            <person name="Banfield J.F."/>
        </authorList>
    </citation>
    <scope>NUCLEOTIDE SEQUENCE [LARGE SCALE GENOMIC DNA]</scope>
</reference>
<dbReference type="InterPro" id="IPR049398">
    <property type="entry name" value="ETF-QO/FixC_UQ-bd"/>
</dbReference>
<dbReference type="Pfam" id="PF05187">
    <property type="entry name" value="Fer4_ETF_QO"/>
    <property type="match status" value="1"/>
</dbReference>
<dbReference type="Proteomes" id="UP000178187">
    <property type="component" value="Unassembled WGS sequence"/>
</dbReference>
<keyword evidence="5 12" id="KW-0479">Metal-binding</keyword>
<evidence type="ECO:0000256" key="3">
    <source>
        <dbReference type="ARBA" id="ARBA00022448"/>
    </source>
</evidence>
<comment type="function">
    <text evidence="2 12">Accepts electrons from ETF and reduces ubiquinone.</text>
</comment>
<dbReference type="GO" id="GO:0051539">
    <property type="term" value="F:4 iron, 4 sulfur cluster binding"/>
    <property type="evidence" value="ECO:0007669"/>
    <property type="project" value="UniProtKB-UniRule"/>
</dbReference>
<evidence type="ECO:0000256" key="7">
    <source>
        <dbReference type="ARBA" id="ARBA00022982"/>
    </source>
</evidence>
<dbReference type="PANTHER" id="PTHR10617">
    <property type="entry name" value="ELECTRON TRANSFER FLAVOPROTEIN-UBIQUINONE OXIDOREDUCTASE"/>
    <property type="match status" value="1"/>
</dbReference>
<dbReference type="SUPFAM" id="SSF51905">
    <property type="entry name" value="FAD/NAD(P)-binding domain"/>
    <property type="match status" value="1"/>
</dbReference>
<feature type="domain" description="4Fe-4S ferredoxin-type" evidence="13">
    <location>
        <begin position="488"/>
        <end position="517"/>
    </location>
</feature>
<dbReference type="InterPro" id="IPR040156">
    <property type="entry name" value="ETF-QO"/>
</dbReference>
<name>A0A1G1KQG6_9BACT</name>
<proteinExistence type="predicted"/>
<keyword evidence="11 12" id="KW-0830">Ubiquinone</keyword>
<dbReference type="Pfam" id="PF21162">
    <property type="entry name" value="ETFQO_UQ-bd"/>
    <property type="match status" value="1"/>
</dbReference>